<keyword evidence="2 7" id="KW-0808">Transferase</keyword>
<dbReference type="GO" id="GO:0005524">
    <property type="term" value="F:ATP binding"/>
    <property type="evidence" value="ECO:0007669"/>
    <property type="project" value="UniProtKB-KW"/>
</dbReference>
<dbReference type="PIRSF" id="PIRSF000535">
    <property type="entry name" value="1PFK/6PFK/LacC"/>
    <property type="match status" value="1"/>
</dbReference>
<keyword evidence="5 9" id="KW-0418">Kinase</keyword>
<dbReference type="GO" id="GO:0008662">
    <property type="term" value="F:1-phosphofructokinase activity"/>
    <property type="evidence" value="ECO:0007669"/>
    <property type="project" value="InterPro"/>
</dbReference>
<dbReference type="Pfam" id="PF00294">
    <property type="entry name" value="PfkB"/>
    <property type="match status" value="1"/>
</dbReference>
<dbReference type="GO" id="GO:0009024">
    <property type="term" value="F:tagatose-6-phosphate kinase activity"/>
    <property type="evidence" value="ECO:0007669"/>
    <property type="project" value="UniProtKB-EC"/>
</dbReference>
<comment type="similarity">
    <text evidence="1">Belongs to the carbohydrate kinase pfkB family.</text>
</comment>
<dbReference type="FunFam" id="3.40.1190.20:FF:000001">
    <property type="entry name" value="Phosphofructokinase"/>
    <property type="match status" value="1"/>
</dbReference>
<dbReference type="GO" id="GO:0044281">
    <property type="term" value="P:small molecule metabolic process"/>
    <property type="evidence" value="ECO:0007669"/>
    <property type="project" value="UniProtKB-ARBA"/>
</dbReference>
<accession>A0A1I3WMF7</accession>
<dbReference type="Gene3D" id="3.40.1190.20">
    <property type="match status" value="1"/>
</dbReference>
<evidence type="ECO:0000256" key="6">
    <source>
        <dbReference type="ARBA" id="ARBA00022840"/>
    </source>
</evidence>
<dbReference type="InterPro" id="IPR029056">
    <property type="entry name" value="Ribokinase-like"/>
</dbReference>
<evidence type="ECO:0000256" key="1">
    <source>
        <dbReference type="ARBA" id="ARBA00005380"/>
    </source>
</evidence>
<dbReference type="Proteomes" id="UP000199589">
    <property type="component" value="Unassembled WGS sequence"/>
</dbReference>
<dbReference type="RefSeq" id="WP_091896284.1">
    <property type="nucleotide sequence ID" value="NZ_FOSJ01000008.1"/>
</dbReference>
<dbReference type="PANTHER" id="PTHR46566">
    <property type="entry name" value="1-PHOSPHOFRUCTOKINASE-RELATED"/>
    <property type="match status" value="1"/>
</dbReference>
<dbReference type="GO" id="GO:0005988">
    <property type="term" value="P:lactose metabolic process"/>
    <property type="evidence" value="ECO:0007669"/>
    <property type="project" value="UniProtKB-KW"/>
</dbReference>
<dbReference type="CDD" id="cd01164">
    <property type="entry name" value="FruK_PfkB_like"/>
    <property type="match status" value="1"/>
</dbReference>
<comment type="pathway">
    <text evidence="7">Carbohydrate metabolism; D-tagatose 6-phosphate degradation; D-glyceraldehyde 3-phosphate and glycerone phosphate from D-tagatose 6-phosphate: step 1/2.</text>
</comment>
<sequence>MIYTCTMNPAIDLFVSTDKYDPLVVNRTSEEDIQPNGKGVNISFILKMLDIDNIALGFSGEFTGAFIEEALEKKGIKTQFVHVKGTTRINVFTHVKSENTEYKLVNRGPLINSEQINKLTSYISYLNEEDVLFVSGSNPRGVTDEVILEIARLSNENKFKFVLDTSSKVVLESLKYKPYCIKPNDEELAKWFNKSTLSNEELIYYGKKLVDSGAQMVLLSLGEKGCLLFTSSKILFVNAPKGKVVNTACSGDTLLGTFIGLLRKGIVIEEALKEAVAAGSSTAFSPGLTDYTDVEELKKQMKVKKINFRIGEYKHV</sequence>
<dbReference type="UniPathway" id="UPA00704">
    <property type="reaction ID" value="UER00715"/>
</dbReference>
<dbReference type="GO" id="GO:0016052">
    <property type="term" value="P:carbohydrate catabolic process"/>
    <property type="evidence" value="ECO:0007669"/>
    <property type="project" value="UniProtKB-ARBA"/>
</dbReference>
<dbReference type="InterPro" id="IPR011611">
    <property type="entry name" value="PfkB_dom"/>
</dbReference>
<evidence type="ECO:0000313" key="10">
    <source>
        <dbReference type="Proteomes" id="UP000199589"/>
    </source>
</evidence>
<dbReference type="InterPro" id="IPR017583">
    <property type="entry name" value="Tagatose/fructose_Pkinase"/>
</dbReference>
<evidence type="ECO:0000256" key="7">
    <source>
        <dbReference type="PIRNR" id="PIRNR000535"/>
    </source>
</evidence>
<keyword evidence="6 7" id="KW-0067">ATP-binding</keyword>
<dbReference type="AlphaFoldDB" id="A0A1I3WMF7"/>
<gene>
    <name evidence="9" type="ORF">SAMN04488569_100876</name>
</gene>
<keyword evidence="10" id="KW-1185">Reference proteome</keyword>
<organism evidence="9 10">
    <name type="scientific">Marinilactibacillus piezotolerans</name>
    <dbReference type="NCBI Taxonomy" id="258723"/>
    <lineage>
        <taxon>Bacteria</taxon>
        <taxon>Bacillati</taxon>
        <taxon>Bacillota</taxon>
        <taxon>Bacilli</taxon>
        <taxon>Lactobacillales</taxon>
        <taxon>Carnobacteriaceae</taxon>
        <taxon>Marinilactibacillus</taxon>
    </lineage>
</organism>
<dbReference type="GO" id="GO:0005829">
    <property type="term" value="C:cytosol"/>
    <property type="evidence" value="ECO:0007669"/>
    <property type="project" value="TreeGrafter"/>
</dbReference>
<keyword evidence="3 7" id="KW-0423">Lactose metabolism</keyword>
<dbReference type="SUPFAM" id="SSF53613">
    <property type="entry name" value="Ribokinase-like"/>
    <property type="match status" value="1"/>
</dbReference>
<evidence type="ECO:0000259" key="8">
    <source>
        <dbReference type="Pfam" id="PF00294"/>
    </source>
</evidence>
<evidence type="ECO:0000256" key="2">
    <source>
        <dbReference type="ARBA" id="ARBA00022679"/>
    </source>
</evidence>
<evidence type="ECO:0000256" key="4">
    <source>
        <dbReference type="ARBA" id="ARBA00022741"/>
    </source>
</evidence>
<dbReference type="PANTHER" id="PTHR46566:SF1">
    <property type="entry name" value="1-PHOSPHOFRUCTOKINASE"/>
    <property type="match status" value="1"/>
</dbReference>
<feature type="domain" description="Carbohydrate kinase PfkB" evidence="8">
    <location>
        <begin position="12"/>
        <end position="289"/>
    </location>
</feature>
<evidence type="ECO:0000256" key="3">
    <source>
        <dbReference type="ARBA" id="ARBA00022736"/>
    </source>
</evidence>
<dbReference type="GO" id="GO:2001059">
    <property type="term" value="P:D-tagatose 6-phosphate catabolic process"/>
    <property type="evidence" value="ECO:0007669"/>
    <property type="project" value="UniProtKB-UniPathway"/>
</dbReference>
<keyword evidence="4 7" id="KW-0547">Nucleotide-binding</keyword>
<dbReference type="EMBL" id="FOSJ01000008">
    <property type="protein sequence ID" value="SFK07651.1"/>
    <property type="molecule type" value="Genomic_DNA"/>
</dbReference>
<dbReference type="InterPro" id="IPR022463">
    <property type="entry name" value="1-PFruKinase"/>
</dbReference>
<protein>
    <recommendedName>
        <fullName evidence="7">Tagatose-6-phosphate kinase</fullName>
        <ecNumber evidence="7">2.7.1.144</ecNumber>
    </recommendedName>
</protein>
<dbReference type="NCBIfam" id="TIGR03828">
    <property type="entry name" value="pfkB"/>
    <property type="match status" value="1"/>
</dbReference>
<dbReference type="OrthoDB" id="9801219at2"/>
<evidence type="ECO:0000256" key="5">
    <source>
        <dbReference type="ARBA" id="ARBA00022777"/>
    </source>
</evidence>
<evidence type="ECO:0000313" key="9">
    <source>
        <dbReference type="EMBL" id="SFK07651.1"/>
    </source>
</evidence>
<reference evidence="10" key="1">
    <citation type="submission" date="2016-10" db="EMBL/GenBank/DDBJ databases">
        <authorList>
            <person name="Varghese N."/>
            <person name="Submissions S."/>
        </authorList>
    </citation>
    <scope>NUCLEOTIDE SEQUENCE [LARGE SCALE GENOMIC DNA]</scope>
    <source>
        <strain evidence="10">DSM 16108</strain>
    </source>
</reference>
<dbReference type="NCBIfam" id="TIGR03168">
    <property type="entry name" value="1-PFK"/>
    <property type="match status" value="1"/>
</dbReference>
<comment type="similarity">
    <text evidence="7">Belongs to the carbohydrate kinase PfkB family. LacC subfamily.</text>
</comment>
<comment type="catalytic activity">
    <reaction evidence="7">
        <text>D-tagatofuranose 6-phosphate + ATP = D-tagatofuranose 1,6-bisphosphate + ADP + H(+)</text>
        <dbReference type="Rhea" id="RHEA:12420"/>
        <dbReference type="ChEBI" id="CHEBI:15378"/>
        <dbReference type="ChEBI" id="CHEBI:30616"/>
        <dbReference type="ChEBI" id="CHEBI:58694"/>
        <dbReference type="ChEBI" id="CHEBI:58695"/>
        <dbReference type="ChEBI" id="CHEBI:456216"/>
        <dbReference type="EC" id="2.7.1.144"/>
    </reaction>
</comment>
<name>A0A1I3WMF7_9LACT</name>
<dbReference type="EC" id="2.7.1.144" evidence="7"/>
<proteinExistence type="inferred from homology"/>